<evidence type="ECO:0000313" key="1">
    <source>
        <dbReference type="EMBL" id="GAD26439.1"/>
    </source>
</evidence>
<comment type="caution">
    <text evidence="1">The sequence shown here is derived from an EMBL/GenBank/DDBJ whole genome shotgun (WGS) entry which is preliminary data.</text>
</comment>
<proteinExistence type="predicted"/>
<sequence>MMSKVFQIDVVQTVSVTLKDSAFTEQFMEEYRASFSPFFELVEHAEHIGQLVGRGVMDEVTRFSGAKQFIEGYGPIGDFVEKAEITETTVDEVIS</sequence>
<evidence type="ECO:0000313" key="2">
    <source>
        <dbReference type="Proteomes" id="UP000018209"/>
    </source>
</evidence>
<gene>
    <name evidence="1" type="ORF">NBRC3257_1438</name>
</gene>
<name>A0ABQ0IW65_GLUTH</name>
<protein>
    <submittedName>
        <fullName evidence="1">Uncharacterized protein</fullName>
    </submittedName>
</protein>
<reference evidence="1 2" key="1">
    <citation type="submission" date="2013-08" db="EMBL/GenBank/DDBJ databases">
        <title>Gluconobacter thailandicus NBRC 3257 whole genome sequence.</title>
        <authorList>
            <person name="Matsutani M."/>
            <person name="Yakushi T."/>
            <person name="Matsushita K."/>
        </authorList>
    </citation>
    <scope>NUCLEOTIDE SEQUENCE [LARGE SCALE GENOMIC DNA]</scope>
    <source>
        <strain evidence="1 2">NBRC 3257</strain>
    </source>
</reference>
<organism evidence="1 2">
    <name type="scientific">Gluconobacter thailandicus NBRC 3257</name>
    <dbReference type="NCBI Taxonomy" id="1381097"/>
    <lineage>
        <taxon>Bacteria</taxon>
        <taxon>Pseudomonadati</taxon>
        <taxon>Pseudomonadota</taxon>
        <taxon>Alphaproteobacteria</taxon>
        <taxon>Acetobacterales</taxon>
        <taxon>Acetobacteraceae</taxon>
        <taxon>Gluconobacter</taxon>
    </lineage>
</organism>
<dbReference type="Proteomes" id="UP000018209">
    <property type="component" value="Unassembled WGS sequence"/>
</dbReference>
<dbReference type="EMBL" id="BASM01000016">
    <property type="protein sequence ID" value="GAD26439.1"/>
    <property type="molecule type" value="Genomic_DNA"/>
</dbReference>
<keyword evidence="2" id="KW-1185">Reference proteome</keyword>
<accession>A0ABQ0IW65</accession>